<organism evidence="2 3">
    <name type="scientific">Lithospermum erythrorhizon</name>
    <name type="common">Purple gromwell</name>
    <name type="synonym">Lithospermum officinale var. erythrorhizon</name>
    <dbReference type="NCBI Taxonomy" id="34254"/>
    <lineage>
        <taxon>Eukaryota</taxon>
        <taxon>Viridiplantae</taxon>
        <taxon>Streptophyta</taxon>
        <taxon>Embryophyta</taxon>
        <taxon>Tracheophyta</taxon>
        <taxon>Spermatophyta</taxon>
        <taxon>Magnoliopsida</taxon>
        <taxon>eudicotyledons</taxon>
        <taxon>Gunneridae</taxon>
        <taxon>Pentapetalae</taxon>
        <taxon>asterids</taxon>
        <taxon>lamiids</taxon>
        <taxon>Boraginales</taxon>
        <taxon>Boraginaceae</taxon>
        <taxon>Boraginoideae</taxon>
        <taxon>Lithospermeae</taxon>
        <taxon>Lithospermum</taxon>
    </lineage>
</organism>
<reference evidence="2 3" key="1">
    <citation type="submission" date="2024-01" db="EMBL/GenBank/DDBJ databases">
        <title>The complete chloroplast genome sequence of Lithospermum erythrorhizon: insights into the phylogenetic relationship among Boraginaceae species and the maternal lineages of purple gromwells.</title>
        <authorList>
            <person name="Okada T."/>
            <person name="Watanabe K."/>
        </authorList>
    </citation>
    <scope>NUCLEOTIDE SEQUENCE [LARGE SCALE GENOMIC DNA]</scope>
</reference>
<evidence type="ECO:0000313" key="2">
    <source>
        <dbReference type="EMBL" id="GAA0139927.1"/>
    </source>
</evidence>
<dbReference type="Proteomes" id="UP001454036">
    <property type="component" value="Unassembled WGS sequence"/>
</dbReference>
<dbReference type="EMBL" id="BAABME010015202">
    <property type="protein sequence ID" value="GAA0139927.1"/>
    <property type="molecule type" value="Genomic_DNA"/>
</dbReference>
<evidence type="ECO:0000313" key="3">
    <source>
        <dbReference type="Proteomes" id="UP001454036"/>
    </source>
</evidence>
<sequence>MHTPSCYAQTLGFITISPKLMQGTHVADIPLVTIDTGGGSRSGIDDTARVLRDEIRHLEGVIHSSLARKSVLEAPLRSLNGDVDPDVDPDVDGSGAEAPQT</sequence>
<name>A0AAV3NKN7_LITER</name>
<accession>A0AAV3NKN7</accession>
<comment type="caution">
    <text evidence="2">The sequence shown here is derived from an EMBL/GenBank/DDBJ whole genome shotgun (WGS) entry which is preliminary data.</text>
</comment>
<evidence type="ECO:0000256" key="1">
    <source>
        <dbReference type="SAM" id="MobiDB-lite"/>
    </source>
</evidence>
<gene>
    <name evidence="2" type="ORF">LIER_35157</name>
</gene>
<proteinExistence type="predicted"/>
<feature type="region of interest" description="Disordered" evidence="1">
    <location>
        <begin position="78"/>
        <end position="101"/>
    </location>
</feature>
<protein>
    <submittedName>
        <fullName evidence="2">Uncharacterized protein</fullName>
    </submittedName>
</protein>
<dbReference type="AlphaFoldDB" id="A0AAV3NKN7"/>
<keyword evidence="3" id="KW-1185">Reference proteome</keyword>